<evidence type="ECO:0000259" key="6">
    <source>
        <dbReference type="PROSITE" id="PS50240"/>
    </source>
</evidence>
<reference evidence="7 8" key="1">
    <citation type="submission" date="2023-11" db="EMBL/GenBank/DDBJ databases">
        <authorList>
            <person name="Hedman E."/>
            <person name="Englund M."/>
            <person name="Stromberg M."/>
            <person name="Nyberg Akerstrom W."/>
            <person name="Nylinder S."/>
            <person name="Jareborg N."/>
            <person name="Kallberg Y."/>
            <person name="Kronander E."/>
        </authorList>
    </citation>
    <scope>NUCLEOTIDE SEQUENCE [LARGE SCALE GENOMIC DNA]</scope>
</reference>
<keyword evidence="5" id="KW-1015">Disulfide bond</keyword>
<comment type="caution">
    <text evidence="7">The sequence shown here is derived from an EMBL/GenBank/DDBJ whole genome shotgun (WGS) entry which is preliminary data.</text>
</comment>
<dbReference type="Proteomes" id="UP001314205">
    <property type="component" value="Unassembled WGS sequence"/>
</dbReference>
<dbReference type="AlphaFoldDB" id="A0AAV1M7B2"/>
<evidence type="ECO:0000256" key="5">
    <source>
        <dbReference type="ARBA" id="ARBA00023157"/>
    </source>
</evidence>
<dbReference type="InterPro" id="IPR001254">
    <property type="entry name" value="Trypsin_dom"/>
</dbReference>
<dbReference type="Gene3D" id="2.40.10.10">
    <property type="entry name" value="Trypsin-like serine proteases"/>
    <property type="match status" value="1"/>
</dbReference>
<name>A0AAV1M7B2_9NEOP</name>
<dbReference type="Pfam" id="PF00089">
    <property type="entry name" value="Trypsin"/>
    <property type="match status" value="1"/>
</dbReference>
<evidence type="ECO:0000256" key="3">
    <source>
        <dbReference type="ARBA" id="ARBA00022801"/>
    </source>
</evidence>
<dbReference type="PANTHER" id="PTHR24276">
    <property type="entry name" value="POLYSERASE-RELATED"/>
    <property type="match status" value="1"/>
</dbReference>
<evidence type="ECO:0000313" key="8">
    <source>
        <dbReference type="Proteomes" id="UP001314205"/>
    </source>
</evidence>
<dbReference type="PROSITE" id="PS50240">
    <property type="entry name" value="TRYPSIN_DOM"/>
    <property type="match status" value="1"/>
</dbReference>
<evidence type="ECO:0000256" key="2">
    <source>
        <dbReference type="ARBA" id="ARBA00022670"/>
    </source>
</evidence>
<evidence type="ECO:0000313" key="7">
    <source>
        <dbReference type="EMBL" id="CAK1602337.1"/>
    </source>
</evidence>
<evidence type="ECO:0000256" key="4">
    <source>
        <dbReference type="ARBA" id="ARBA00022825"/>
    </source>
</evidence>
<dbReference type="FunFam" id="2.40.10.10:FF:000036">
    <property type="entry name" value="Trypsin beta"/>
    <property type="match status" value="1"/>
</dbReference>
<accession>A0AAV1M7B2</accession>
<organism evidence="7 8">
    <name type="scientific">Parnassius mnemosyne</name>
    <name type="common">clouded apollo</name>
    <dbReference type="NCBI Taxonomy" id="213953"/>
    <lineage>
        <taxon>Eukaryota</taxon>
        <taxon>Metazoa</taxon>
        <taxon>Ecdysozoa</taxon>
        <taxon>Arthropoda</taxon>
        <taxon>Hexapoda</taxon>
        <taxon>Insecta</taxon>
        <taxon>Pterygota</taxon>
        <taxon>Neoptera</taxon>
        <taxon>Endopterygota</taxon>
        <taxon>Lepidoptera</taxon>
        <taxon>Glossata</taxon>
        <taxon>Ditrysia</taxon>
        <taxon>Papilionoidea</taxon>
        <taxon>Papilionidae</taxon>
        <taxon>Parnassiinae</taxon>
        <taxon>Parnassini</taxon>
        <taxon>Parnassius</taxon>
        <taxon>Driopa</taxon>
    </lineage>
</organism>
<keyword evidence="8" id="KW-1185">Reference proteome</keyword>
<dbReference type="InterPro" id="IPR043504">
    <property type="entry name" value="Peptidase_S1_PA_chymotrypsin"/>
</dbReference>
<comment type="subcellular location">
    <subcellularLocation>
        <location evidence="1">Secreted</location>
        <location evidence="1">Extracellular space</location>
    </subcellularLocation>
</comment>
<dbReference type="GO" id="GO:0004252">
    <property type="term" value="F:serine-type endopeptidase activity"/>
    <property type="evidence" value="ECO:0007669"/>
    <property type="project" value="InterPro"/>
</dbReference>
<dbReference type="GO" id="GO:0005576">
    <property type="term" value="C:extracellular region"/>
    <property type="evidence" value="ECO:0007669"/>
    <property type="project" value="UniProtKB-SubCell"/>
</dbReference>
<feature type="domain" description="Peptidase S1" evidence="6">
    <location>
        <begin position="1"/>
        <end position="137"/>
    </location>
</feature>
<dbReference type="PANTHER" id="PTHR24276:SF91">
    <property type="entry name" value="AT26814P-RELATED"/>
    <property type="match status" value="1"/>
</dbReference>
<dbReference type="GO" id="GO:0006508">
    <property type="term" value="P:proteolysis"/>
    <property type="evidence" value="ECO:0007669"/>
    <property type="project" value="UniProtKB-KW"/>
</dbReference>
<keyword evidence="4" id="KW-0720">Serine protease</keyword>
<sequence length="137" mass="14929">MHSSRGFSFSNSVRAASIAGSNYNVANNQALWAVGWGKPSAGGSFTEQLRRFEVRSIDLRTCRSIYNEIAMTITDNMMCSGWINASGKECQGTSGGPLIHKNVIVGIRAWGEQCSLARYPGISTLVSRYTSWIQSNA</sequence>
<gene>
    <name evidence="7" type="ORF">PARMNEM_LOCUS20856</name>
</gene>
<protein>
    <recommendedName>
        <fullName evidence="6">Peptidase S1 domain-containing protein</fullName>
    </recommendedName>
</protein>
<proteinExistence type="predicted"/>
<dbReference type="SUPFAM" id="SSF50494">
    <property type="entry name" value="Trypsin-like serine proteases"/>
    <property type="match status" value="1"/>
</dbReference>
<dbReference type="InterPro" id="IPR009003">
    <property type="entry name" value="Peptidase_S1_PA"/>
</dbReference>
<dbReference type="InterPro" id="IPR050430">
    <property type="entry name" value="Peptidase_S1"/>
</dbReference>
<keyword evidence="2" id="KW-0645">Protease</keyword>
<dbReference type="SMART" id="SM00020">
    <property type="entry name" value="Tryp_SPc"/>
    <property type="match status" value="1"/>
</dbReference>
<evidence type="ECO:0000256" key="1">
    <source>
        <dbReference type="ARBA" id="ARBA00004239"/>
    </source>
</evidence>
<keyword evidence="3" id="KW-0378">Hydrolase</keyword>
<dbReference type="EMBL" id="CAVLGL010000137">
    <property type="protein sequence ID" value="CAK1602337.1"/>
    <property type="molecule type" value="Genomic_DNA"/>
</dbReference>